<reference evidence="1" key="2">
    <citation type="journal article" date="2015" name="Fish Shellfish Immunol.">
        <title>Early steps in the European eel (Anguilla anguilla)-Vibrio vulnificus interaction in the gills: Role of the RtxA13 toxin.</title>
        <authorList>
            <person name="Callol A."/>
            <person name="Pajuelo D."/>
            <person name="Ebbesson L."/>
            <person name="Teles M."/>
            <person name="MacKenzie S."/>
            <person name="Amaro C."/>
        </authorList>
    </citation>
    <scope>NUCLEOTIDE SEQUENCE</scope>
</reference>
<name>A0A0E9R391_ANGAN</name>
<evidence type="ECO:0000313" key="1">
    <source>
        <dbReference type="EMBL" id="JAH22935.1"/>
    </source>
</evidence>
<dbReference type="EMBL" id="GBXM01085642">
    <property type="protein sequence ID" value="JAH22935.1"/>
    <property type="molecule type" value="Transcribed_RNA"/>
</dbReference>
<sequence length="35" mass="4000">MSRIDTVQSFYKSIISYFCTLIKISAVQADERVVS</sequence>
<organism evidence="1">
    <name type="scientific">Anguilla anguilla</name>
    <name type="common">European freshwater eel</name>
    <name type="synonym">Muraena anguilla</name>
    <dbReference type="NCBI Taxonomy" id="7936"/>
    <lineage>
        <taxon>Eukaryota</taxon>
        <taxon>Metazoa</taxon>
        <taxon>Chordata</taxon>
        <taxon>Craniata</taxon>
        <taxon>Vertebrata</taxon>
        <taxon>Euteleostomi</taxon>
        <taxon>Actinopterygii</taxon>
        <taxon>Neopterygii</taxon>
        <taxon>Teleostei</taxon>
        <taxon>Anguilliformes</taxon>
        <taxon>Anguillidae</taxon>
        <taxon>Anguilla</taxon>
    </lineage>
</organism>
<reference evidence="1" key="1">
    <citation type="submission" date="2014-11" db="EMBL/GenBank/DDBJ databases">
        <authorList>
            <person name="Amaro Gonzalez C."/>
        </authorList>
    </citation>
    <scope>NUCLEOTIDE SEQUENCE</scope>
</reference>
<proteinExistence type="predicted"/>
<dbReference type="AlphaFoldDB" id="A0A0E9R391"/>
<accession>A0A0E9R391</accession>
<protein>
    <submittedName>
        <fullName evidence="1">Uncharacterized protein</fullName>
    </submittedName>
</protein>